<proteinExistence type="predicted"/>
<sequence length="913" mass="100200">MAEKGSIPNVEECKRTSLASDDESSIASTKEPTGSKMADQLDFDTEKQPFDGVRDNSNAIGKAHSNQEPLHSVFTSRQKLFIVTMTALASFFSPLSGQIYFPAIPQLADDYHTSTGKINLTITTYMILQGLAPTIMGTFGDTTGRRPAYVVAFTIYLAANIGLATQKSYLALLILRALQSAGSSGTIALGYGVIADVCTPAERGKYLGPVAAGIMTAPAIGPTIGGLLARFLGWRSIFWFLAIICGVYITAYMIFVPETARKVVGNGSIVPTDWWVMSPVQAFHARKELKRTVVEGRKEELDEKRNKAVELAKKRKFKFPNPLNSVLILRNKDAAIIISFIAIGMTALLDMLASMPILFGEVYGFDSLKVGFCYMPVGAAAALAAFSNGKIMDWNYRRWAKKLNFALEKKRGTDLRHFPIEKVRLQPLFIIVPIGVASYIPFGWILQYRVHLAVPLALQFVTGFCMVAMNNTLSSLLVDLFPEKPATASAAANLVRCWFSGAMTAALSYMLADTARLTTEPPSHVNIQLEVMCFIAEANLCQHKDCRVSLAIQAFVHARSHIFTMSKRSHFTTITPLPAGVTRASVLDTLRNHFEMIDLNPLVIERKRQDKAPPFAGPEEYHATWYQITDNIKGLPGTTTYHGCFHDLADGLQTHVYAPAGLDIRGKWQLGGTLPGEPTQTVELGLNIPKQGLYLREDVDMKCNFLLTSFVKKTLKKSHAMLVARLMEKANLREAASSDSRIEAWRSQTGSDAGSDVGSVYGSNRYSTAAPSVSAMGAHRGPSAMSQHGSTRESMVSNTSPPLRGHSPGQPDATYQMNNPHDPRQSQYQQSQFQYHQHPQNPNQQPPRQDQNSSPYPTPLNYPNTPQPQSQSSEMENGVHSRAEAGPAELPAQHHNQNPAQNHNQNAPAELAG</sequence>
<evidence type="ECO:0000313" key="10">
    <source>
        <dbReference type="Proteomes" id="UP000433883"/>
    </source>
</evidence>
<feature type="transmembrane region" description="Helical" evidence="7">
    <location>
        <begin position="120"/>
        <end position="140"/>
    </location>
</feature>
<accession>A0A8H3YQ04</accession>
<feature type="region of interest" description="Disordered" evidence="6">
    <location>
        <begin position="735"/>
        <end position="758"/>
    </location>
</feature>
<keyword evidence="5 7" id="KW-0472">Membrane</keyword>
<dbReference type="GO" id="GO:0022857">
    <property type="term" value="F:transmembrane transporter activity"/>
    <property type="evidence" value="ECO:0007669"/>
    <property type="project" value="InterPro"/>
</dbReference>
<dbReference type="PANTHER" id="PTHR23502:SF150">
    <property type="entry name" value="MAJOR FACILITATOR SUPERFAMILY (MFS) PROFILE DOMAIN-CONTAINING PROTEIN-RELATED"/>
    <property type="match status" value="1"/>
</dbReference>
<comment type="caution">
    <text evidence="9">The sequence shown here is derived from an EMBL/GenBank/DDBJ whole genome shotgun (WGS) entry which is preliminary data.</text>
</comment>
<evidence type="ECO:0000256" key="7">
    <source>
        <dbReference type="SAM" id="Phobius"/>
    </source>
</evidence>
<feature type="region of interest" description="Disordered" evidence="6">
    <location>
        <begin position="772"/>
        <end position="913"/>
    </location>
</feature>
<dbReference type="EMBL" id="WNWQ01000449">
    <property type="protein sequence ID" value="KAE9967748.1"/>
    <property type="molecule type" value="Genomic_DNA"/>
</dbReference>
<evidence type="ECO:0000256" key="3">
    <source>
        <dbReference type="ARBA" id="ARBA00022692"/>
    </source>
</evidence>
<feature type="compositionally biased region" description="Low complexity" evidence="6">
    <location>
        <begin position="825"/>
        <end position="869"/>
    </location>
</feature>
<reference evidence="9 10" key="1">
    <citation type="submission" date="2019-11" db="EMBL/GenBank/DDBJ databases">
        <title>Venturia inaequalis Genome Resource.</title>
        <authorList>
            <person name="Lichtner F.J."/>
        </authorList>
    </citation>
    <scope>NUCLEOTIDE SEQUENCE [LARGE SCALE GENOMIC DNA]</scope>
    <source>
        <strain evidence="9">Bline_iso_100314</strain>
    </source>
</reference>
<feature type="transmembrane region" description="Helical" evidence="7">
    <location>
        <begin position="80"/>
        <end position="100"/>
    </location>
</feature>
<evidence type="ECO:0000256" key="5">
    <source>
        <dbReference type="ARBA" id="ARBA00023136"/>
    </source>
</evidence>
<evidence type="ECO:0000256" key="4">
    <source>
        <dbReference type="ARBA" id="ARBA00022989"/>
    </source>
</evidence>
<dbReference type="FunFam" id="1.20.1720.10:FF:000009">
    <property type="entry name" value="MFS multidrug transporter"/>
    <property type="match status" value="1"/>
</dbReference>
<feature type="compositionally biased region" description="Basic and acidic residues" evidence="6">
    <location>
        <begin position="44"/>
        <end position="54"/>
    </location>
</feature>
<dbReference type="InterPro" id="IPR020846">
    <property type="entry name" value="MFS_dom"/>
</dbReference>
<dbReference type="InterPro" id="IPR036259">
    <property type="entry name" value="MFS_trans_sf"/>
</dbReference>
<dbReference type="InterPro" id="IPR011701">
    <property type="entry name" value="MFS"/>
</dbReference>
<dbReference type="Proteomes" id="UP000433883">
    <property type="component" value="Unassembled WGS sequence"/>
</dbReference>
<feature type="transmembrane region" description="Helical" evidence="7">
    <location>
        <begin position="147"/>
        <end position="164"/>
    </location>
</feature>
<evidence type="ECO:0000256" key="2">
    <source>
        <dbReference type="ARBA" id="ARBA00022448"/>
    </source>
</evidence>
<dbReference type="SUPFAM" id="SSF103473">
    <property type="entry name" value="MFS general substrate transporter"/>
    <property type="match status" value="1"/>
</dbReference>
<dbReference type="PANTHER" id="PTHR23502">
    <property type="entry name" value="MAJOR FACILITATOR SUPERFAMILY"/>
    <property type="match status" value="1"/>
</dbReference>
<feature type="region of interest" description="Disordered" evidence="6">
    <location>
        <begin position="1"/>
        <end position="64"/>
    </location>
</feature>
<keyword evidence="4 7" id="KW-1133">Transmembrane helix</keyword>
<feature type="transmembrane region" description="Helical" evidence="7">
    <location>
        <begin position="425"/>
        <end position="446"/>
    </location>
</feature>
<feature type="compositionally biased region" description="Low complexity" evidence="6">
    <location>
        <begin position="891"/>
        <end position="913"/>
    </location>
</feature>
<dbReference type="Pfam" id="PF23155">
    <property type="entry name" value="DUF7053"/>
    <property type="match status" value="1"/>
</dbReference>
<feature type="transmembrane region" description="Helical" evidence="7">
    <location>
        <begin position="334"/>
        <end position="359"/>
    </location>
</feature>
<feature type="domain" description="Major facilitator superfamily (MFS) profile" evidence="8">
    <location>
        <begin position="82"/>
        <end position="569"/>
    </location>
</feature>
<evidence type="ECO:0000259" key="8">
    <source>
        <dbReference type="PROSITE" id="PS50850"/>
    </source>
</evidence>
<protein>
    <recommendedName>
        <fullName evidence="8">Major facilitator superfamily (MFS) profile domain-containing protein</fullName>
    </recommendedName>
</protein>
<feature type="transmembrane region" description="Helical" evidence="7">
    <location>
        <begin position="237"/>
        <end position="256"/>
    </location>
</feature>
<feature type="transmembrane region" description="Helical" evidence="7">
    <location>
        <begin position="371"/>
        <end position="389"/>
    </location>
</feature>
<feature type="transmembrane region" description="Helical" evidence="7">
    <location>
        <begin position="170"/>
        <end position="194"/>
    </location>
</feature>
<evidence type="ECO:0000256" key="1">
    <source>
        <dbReference type="ARBA" id="ARBA00004141"/>
    </source>
</evidence>
<feature type="compositionally biased region" description="Polar residues" evidence="6">
    <location>
        <begin position="784"/>
        <end position="801"/>
    </location>
</feature>
<gene>
    <name evidence="9" type="ORF">BLS_006186</name>
</gene>
<dbReference type="Pfam" id="PF07690">
    <property type="entry name" value="MFS_1"/>
    <property type="match status" value="1"/>
</dbReference>
<evidence type="ECO:0000256" key="6">
    <source>
        <dbReference type="SAM" id="MobiDB-lite"/>
    </source>
</evidence>
<dbReference type="PRINTS" id="PR01036">
    <property type="entry name" value="TCRTETB"/>
</dbReference>
<dbReference type="InterPro" id="IPR055481">
    <property type="entry name" value="DUF7053"/>
</dbReference>
<dbReference type="PROSITE" id="PS50850">
    <property type="entry name" value="MFS"/>
    <property type="match status" value="1"/>
</dbReference>
<organism evidence="9 10">
    <name type="scientific">Venturia inaequalis</name>
    <name type="common">Apple scab fungus</name>
    <dbReference type="NCBI Taxonomy" id="5025"/>
    <lineage>
        <taxon>Eukaryota</taxon>
        <taxon>Fungi</taxon>
        <taxon>Dikarya</taxon>
        <taxon>Ascomycota</taxon>
        <taxon>Pezizomycotina</taxon>
        <taxon>Dothideomycetes</taxon>
        <taxon>Pleosporomycetidae</taxon>
        <taxon>Venturiales</taxon>
        <taxon>Venturiaceae</taxon>
        <taxon>Venturia</taxon>
    </lineage>
</organism>
<comment type="subcellular location">
    <subcellularLocation>
        <location evidence="1">Membrane</location>
        <topology evidence="1">Multi-pass membrane protein</topology>
    </subcellularLocation>
</comment>
<keyword evidence="2" id="KW-0813">Transport</keyword>
<dbReference type="Gene3D" id="1.20.1720.10">
    <property type="entry name" value="Multidrug resistance protein D"/>
    <property type="match status" value="2"/>
</dbReference>
<name>A0A8H3YQ04_VENIN</name>
<keyword evidence="3 7" id="KW-0812">Transmembrane</keyword>
<evidence type="ECO:0000313" key="9">
    <source>
        <dbReference type="EMBL" id="KAE9967748.1"/>
    </source>
</evidence>
<feature type="transmembrane region" description="Helical" evidence="7">
    <location>
        <begin position="206"/>
        <end position="231"/>
    </location>
</feature>
<dbReference type="GO" id="GO:0005886">
    <property type="term" value="C:plasma membrane"/>
    <property type="evidence" value="ECO:0007669"/>
    <property type="project" value="TreeGrafter"/>
</dbReference>
<dbReference type="AlphaFoldDB" id="A0A8H3YQ04"/>
<feature type="compositionally biased region" description="Polar residues" evidence="6">
    <location>
        <begin position="55"/>
        <end position="64"/>
    </location>
</feature>